<dbReference type="Pfam" id="PF12130">
    <property type="entry name" value="bMERB_dom"/>
    <property type="match status" value="1"/>
</dbReference>
<evidence type="ECO:0000259" key="2">
    <source>
        <dbReference type="PROSITE" id="PS51848"/>
    </source>
</evidence>
<dbReference type="AlphaFoldDB" id="A0A8C5GVY6"/>
<feature type="domain" description="BMERB" evidence="2">
    <location>
        <begin position="89"/>
        <end position="233"/>
    </location>
</feature>
<dbReference type="InterPro" id="IPR050540">
    <property type="entry name" value="F-actin_Monoox_Mical"/>
</dbReference>
<dbReference type="Ensembl" id="ENSGWIT00000038898.1">
    <property type="protein sequence ID" value="ENSGWIP00000035672.1"/>
    <property type="gene ID" value="ENSGWIG00000018437.1"/>
</dbReference>
<dbReference type="PANTHER" id="PTHR23167:SF89">
    <property type="entry name" value="MICAL-LIKE PROTEIN 1"/>
    <property type="match status" value="1"/>
</dbReference>
<dbReference type="PANTHER" id="PTHR23167">
    <property type="entry name" value="CALPONIN HOMOLOGY DOMAIN-CONTAINING PROTEIN DDB_G0272472-RELATED"/>
    <property type="match status" value="1"/>
</dbReference>
<dbReference type="InterPro" id="IPR022735">
    <property type="entry name" value="bMERB_dom"/>
</dbReference>
<keyword evidence="1" id="KW-0175">Coiled coil</keyword>
<dbReference type="PROSITE" id="PS51848">
    <property type="entry name" value="BMERB"/>
    <property type="match status" value="1"/>
</dbReference>
<reference evidence="3" key="1">
    <citation type="submission" date="2020-06" db="EMBL/GenBank/DDBJ databases">
        <authorList>
            <consortium name="Wellcome Sanger Institute Data Sharing"/>
        </authorList>
    </citation>
    <scope>NUCLEOTIDE SEQUENCE [LARGE SCALE GENOMIC DNA]</scope>
</reference>
<organism evidence="3 4">
    <name type="scientific">Gouania willdenowi</name>
    <name type="common">Blunt-snouted clingfish</name>
    <name type="synonym">Lepadogaster willdenowi</name>
    <dbReference type="NCBI Taxonomy" id="441366"/>
    <lineage>
        <taxon>Eukaryota</taxon>
        <taxon>Metazoa</taxon>
        <taxon>Chordata</taxon>
        <taxon>Craniata</taxon>
        <taxon>Vertebrata</taxon>
        <taxon>Euteleostomi</taxon>
        <taxon>Actinopterygii</taxon>
        <taxon>Neopterygii</taxon>
        <taxon>Teleostei</taxon>
        <taxon>Neoteleostei</taxon>
        <taxon>Acanthomorphata</taxon>
        <taxon>Ovalentaria</taxon>
        <taxon>Blenniimorphae</taxon>
        <taxon>Blenniiformes</taxon>
        <taxon>Gobiesocoidei</taxon>
        <taxon>Gobiesocidae</taxon>
        <taxon>Gobiesocinae</taxon>
        <taxon>Gouania</taxon>
    </lineage>
</organism>
<proteinExistence type="predicted"/>
<evidence type="ECO:0000313" key="4">
    <source>
        <dbReference type="Proteomes" id="UP000694680"/>
    </source>
</evidence>
<name>A0A8C5GVY6_GOUWI</name>
<evidence type="ECO:0000313" key="3">
    <source>
        <dbReference type="Ensembl" id="ENSGWIP00000035672.1"/>
    </source>
</evidence>
<protein>
    <recommendedName>
        <fullName evidence="2">BMERB domain-containing protein</fullName>
    </recommendedName>
</protein>
<sequence length="236" mass="27726">MWAELVVNSQETAMILHPIYPEVSLCRPSYLTTFTPTLISHVFPRCFHFQGSCKENPFNQKPAMAKSKTFSDLLSSRGPAPGHGFPLIKRKVQTDHLVPTENLQLQLSELHKHLEAVEQRGIELERRLRDCYKEEMLTEWFSLVHQRHVLSYKDTELVYQLKQQKLDDRQSDVEYELRCLLNKPEGEWSRDDRGREQQLMEELVAVIDQRNQIINSLDRDRQRAGRALGRKSDEQR</sequence>
<keyword evidence="4" id="KW-1185">Reference proteome</keyword>
<feature type="coiled-coil region" evidence="1">
    <location>
        <begin position="100"/>
        <end position="134"/>
    </location>
</feature>
<reference evidence="3" key="2">
    <citation type="submission" date="2025-08" db="UniProtKB">
        <authorList>
            <consortium name="Ensembl"/>
        </authorList>
    </citation>
    <scope>IDENTIFICATION</scope>
</reference>
<dbReference type="SMART" id="SM01203">
    <property type="entry name" value="DUF3585"/>
    <property type="match status" value="1"/>
</dbReference>
<dbReference type="Proteomes" id="UP000694680">
    <property type="component" value="Chromosome 8"/>
</dbReference>
<accession>A0A8C5GVY6</accession>
<evidence type="ECO:0000256" key="1">
    <source>
        <dbReference type="SAM" id="Coils"/>
    </source>
</evidence>
<reference evidence="3" key="3">
    <citation type="submission" date="2025-09" db="UniProtKB">
        <authorList>
            <consortium name="Ensembl"/>
        </authorList>
    </citation>
    <scope>IDENTIFICATION</scope>
</reference>